<name>A0A6P1TLZ8_9FIRM</name>
<evidence type="ECO:0000313" key="2">
    <source>
        <dbReference type="Proteomes" id="UP000464314"/>
    </source>
</evidence>
<reference evidence="1 2" key="1">
    <citation type="submission" date="2020-01" db="EMBL/GenBank/DDBJ databases">
        <title>Genome analysis of Anaerocolumna sp. CBA3638.</title>
        <authorList>
            <person name="Kim J."/>
            <person name="Roh S.W."/>
        </authorList>
    </citation>
    <scope>NUCLEOTIDE SEQUENCE [LARGE SCALE GENOMIC DNA]</scope>
    <source>
        <strain evidence="1 2">CBA3638</strain>
    </source>
</reference>
<dbReference type="AlphaFoldDB" id="A0A6P1TLZ8"/>
<accession>A0A6P1TLZ8</accession>
<dbReference type="KEGG" id="anr:Ana3638_08940"/>
<dbReference type="RefSeq" id="WP_161837704.1">
    <property type="nucleotide sequence ID" value="NZ_CP048000.1"/>
</dbReference>
<gene>
    <name evidence="1" type="ORF">Ana3638_08940</name>
</gene>
<organism evidence="1 2">
    <name type="scientific">Anaerocolumna sedimenticola</name>
    <dbReference type="NCBI Taxonomy" id="2696063"/>
    <lineage>
        <taxon>Bacteria</taxon>
        <taxon>Bacillati</taxon>
        <taxon>Bacillota</taxon>
        <taxon>Clostridia</taxon>
        <taxon>Lachnospirales</taxon>
        <taxon>Lachnospiraceae</taxon>
        <taxon>Anaerocolumna</taxon>
    </lineage>
</organism>
<sequence length="285" mass="31725">MSNLFPRTEVAGISLSRMIMGTNWLLGFSHTGAAADKMITSCYDTKEKMYPILEAYLEYGVDTIMAPFGLSQTLEDGVKDVEQKTGKPIIRIDTPCINVDDTPEGRREAEEVIKACGKRGSKICLIHHSSVEQLVNKNKGVIDRLSDYTKMIRDAGMVPGLSAHMPELITYSDENGYDVETYIQIYNCMGFLMQVEVETVARIIHNAKKPVMTIKPMAAGRVTPFVGFNFVWNTIRDCDMVTVGAFSADEVHEDVEISLAALERRLPDTERRSSPVNDQAAFGRS</sequence>
<dbReference type="Proteomes" id="UP000464314">
    <property type="component" value="Chromosome"/>
</dbReference>
<evidence type="ECO:0000313" key="1">
    <source>
        <dbReference type="EMBL" id="QHQ60876.1"/>
    </source>
</evidence>
<proteinExistence type="predicted"/>
<dbReference type="EMBL" id="CP048000">
    <property type="protein sequence ID" value="QHQ60876.1"/>
    <property type="molecule type" value="Genomic_DNA"/>
</dbReference>
<keyword evidence="2" id="KW-1185">Reference proteome</keyword>
<protein>
    <submittedName>
        <fullName evidence="1">Uncharacterized protein</fullName>
    </submittedName>
</protein>